<dbReference type="OrthoDB" id="9810372at2"/>
<dbReference type="AlphaFoldDB" id="A0A163T881"/>
<evidence type="ECO:0000256" key="7">
    <source>
        <dbReference type="ARBA" id="ARBA00022840"/>
    </source>
</evidence>
<comment type="similarity">
    <text evidence="1">Belongs to the ROK (NagC/XylR) family.</text>
</comment>
<gene>
    <name evidence="9" type="primary">glkA_1</name>
    <name evidence="10" type="ORF">OERS_09030</name>
    <name evidence="9" type="ORF">OJAG_00720</name>
</gene>
<dbReference type="InterPro" id="IPR000600">
    <property type="entry name" value="ROK"/>
</dbReference>
<keyword evidence="4 9" id="KW-0808">Transferase</keyword>
<keyword evidence="12" id="KW-1185">Reference proteome</keyword>
<reference evidence="10 12" key="2">
    <citation type="submission" date="2016-06" db="EMBL/GenBank/DDBJ databases">
        <title>Genome sequence of Oerskovia enterophila DSM 43852.</title>
        <authorList>
            <person name="Poehlein A."/>
            <person name="Jag V."/>
            <person name="Bengelsdorf F.R."/>
            <person name="Daniel R."/>
            <person name="Duerre P."/>
        </authorList>
    </citation>
    <scope>NUCLEOTIDE SEQUENCE [LARGE SCALE GENOMIC DNA]</scope>
    <source>
        <strain evidence="10 12">DSM 43852</strain>
    </source>
</reference>
<dbReference type="Pfam" id="PF00480">
    <property type="entry name" value="ROK"/>
    <property type="match status" value="1"/>
</dbReference>
<dbReference type="GO" id="GO:0005737">
    <property type="term" value="C:cytoplasm"/>
    <property type="evidence" value="ECO:0007669"/>
    <property type="project" value="InterPro"/>
</dbReference>
<dbReference type="EC" id="2.7.1.2" evidence="2"/>
<dbReference type="PROSITE" id="PS01125">
    <property type="entry name" value="ROK"/>
    <property type="match status" value="1"/>
</dbReference>
<reference evidence="9 11" key="1">
    <citation type="submission" date="2016-01" db="EMBL/GenBank/DDBJ databases">
        <title>Genome sequence of Oerskovia enterophila VJag, an agar and cellulose degrading bacterium.</title>
        <authorList>
            <person name="Poehlein A."/>
            <person name="Jag V."/>
            <person name="Bengelsdorf F."/>
            <person name="Duerre P."/>
            <person name="Daniel R."/>
        </authorList>
    </citation>
    <scope>NUCLEOTIDE SEQUENCE [LARGE SCALE GENOMIC DNA]</scope>
    <source>
        <strain evidence="9 11">VJag</strain>
    </source>
</reference>
<protein>
    <recommendedName>
        <fullName evidence="3">Glucokinase</fullName>
        <ecNumber evidence="2">2.7.1.2</ecNumber>
    </recommendedName>
    <alternativeName>
        <fullName evidence="8">Glucose kinase</fullName>
    </alternativeName>
</protein>
<dbReference type="STRING" id="43678.OJAG_00720"/>
<dbReference type="InterPro" id="IPR004654">
    <property type="entry name" value="ROK_glcA"/>
</dbReference>
<evidence type="ECO:0000256" key="6">
    <source>
        <dbReference type="ARBA" id="ARBA00022777"/>
    </source>
</evidence>
<evidence type="ECO:0000256" key="5">
    <source>
        <dbReference type="ARBA" id="ARBA00022741"/>
    </source>
</evidence>
<dbReference type="InterPro" id="IPR049874">
    <property type="entry name" value="ROK_cs"/>
</dbReference>
<dbReference type="Proteomes" id="UP000093412">
    <property type="component" value="Unassembled WGS sequence"/>
</dbReference>
<dbReference type="NCBIfam" id="TIGR00744">
    <property type="entry name" value="ROK_glcA_fam"/>
    <property type="match status" value="1"/>
</dbReference>
<proteinExistence type="inferred from homology"/>
<dbReference type="CDD" id="cd24061">
    <property type="entry name" value="ASKHA_NBD_ROK_SgGLK-like"/>
    <property type="match status" value="1"/>
</dbReference>
<evidence type="ECO:0000313" key="9">
    <source>
        <dbReference type="EMBL" id="KZM37221.1"/>
    </source>
</evidence>
<keyword evidence="5" id="KW-0547">Nucleotide-binding</keyword>
<dbReference type="InterPro" id="IPR043129">
    <property type="entry name" value="ATPase_NBD"/>
</dbReference>
<accession>A0A163T881</accession>
<evidence type="ECO:0000313" key="10">
    <source>
        <dbReference type="EMBL" id="OCI32294.1"/>
    </source>
</evidence>
<sequence length="315" mass="32525">MHAIGVDIGGTKIAAGVVDENGKILAQTRRDTEPDDVASIDAAVADVYAELSKEFEVEAMGLAAAGFVSPDRTSVLFAPNIAWREYPLADKVRALIGDDDVKIVVENDANAAGWAEFQFGAGRDASDMLMLTVGTGLGGAIIVDRKLVRGRWGVAAEVGHMRVVPGGHYCGCGHEGCWEQYASGSALVRDGQAALIAQPDRAAALLELAGGDASKLNGPQITQAAQDGDELAIELLATLGRWIGEGAASVTALLDPELIVIGGGVGAAGDLLLQPVRKAFADQLSARGHRPEAQIDLAQQGNEAGIVGAADLARS</sequence>
<name>A0A163T881_9CELL</name>
<dbReference type="GO" id="GO:0006096">
    <property type="term" value="P:glycolytic process"/>
    <property type="evidence" value="ECO:0007669"/>
    <property type="project" value="InterPro"/>
</dbReference>
<dbReference type="GO" id="GO:0005524">
    <property type="term" value="F:ATP binding"/>
    <property type="evidence" value="ECO:0007669"/>
    <property type="project" value="UniProtKB-KW"/>
</dbReference>
<evidence type="ECO:0000256" key="4">
    <source>
        <dbReference type="ARBA" id="ARBA00022679"/>
    </source>
</evidence>
<dbReference type="EMBL" id="LRIE01000018">
    <property type="protein sequence ID" value="KZM37221.1"/>
    <property type="molecule type" value="Genomic_DNA"/>
</dbReference>
<evidence type="ECO:0000313" key="12">
    <source>
        <dbReference type="Proteomes" id="UP000093412"/>
    </source>
</evidence>
<evidence type="ECO:0000256" key="2">
    <source>
        <dbReference type="ARBA" id="ARBA00012323"/>
    </source>
</evidence>
<dbReference type="PANTHER" id="PTHR18964">
    <property type="entry name" value="ROK (REPRESSOR, ORF, KINASE) FAMILY"/>
    <property type="match status" value="1"/>
</dbReference>
<dbReference type="GO" id="GO:0004340">
    <property type="term" value="F:glucokinase activity"/>
    <property type="evidence" value="ECO:0007669"/>
    <property type="project" value="UniProtKB-EC"/>
</dbReference>
<dbReference type="EMBL" id="MAQA01000007">
    <property type="protein sequence ID" value="OCI32294.1"/>
    <property type="molecule type" value="Genomic_DNA"/>
</dbReference>
<evidence type="ECO:0000256" key="3">
    <source>
        <dbReference type="ARBA" id="ARBA00014701"/>
    </source>
</evidence>
<organism evidence="9 11">
    <name type="scientific">Oerskovia enterophila</name>
    <dbReference type="NCBI Taxonomy" id="43678"/>
    <lineage>
        <taxon>Bacteria</taxon>
        <taxon>Bacillati</taxon>
        <taxon>Actinomycetota</taxon>
        <taxon>Actinomycetes</taxon>
        <taxon>Micrococcales</taxon>
        <taxon>Cellulomonadaceae</taxon>
        <taxon>Oerskovia</taxon>
    </lineage>
</organism>
<dbReference type="Proteomes" id="UP000076447">
    <property type="component" value="Unassembled WGS sequence"/>
</dbReference>
<dbReference type="PANTHER" id="PTHR18964:SF173">
    <property type="entry name" value="GLUCOKINASE"/>
    <property type="match status" value="1"/>
</dbReference>
<evidence type="ECO:0000256" key="8">
    <source>
        <dbReference type="ARBA" id="ARBA00032386"/>
    </source>
</evidence>
<keyword evidence="6 9" id="KW-0418">Kinase</keyword>
<comment type="caution">
    <text evidence="9">The sequence shown here is derived from an EMBL/GenBank/DDBJ whole genome shotgun (WGS) entry which is preliminary data.</text>
</comment>
<dbReference type="SUPFAM" id="SSF53067">
    <property type="entry name" value="Actin-like ATPase domain"/>
    <property type="match status" value="1"/>
</dbReference>
<evidence type="ECO:0000313" key="11">
    <source>
        <dbReference type="Proteomes" id="UP000076447"/>
    </source>
</evidence>
<keyword evidence="7" id="KW-0067">ATP-binding</keyword>
<dbReference type="RefSeq" id="WP_056650244.1">
    <property type="nucleotide sequence ID" value="NZ_JBEPRG010000050.1"/>
</dbReference>
<dbReference type="Gene3D" id="3.30.420.40">
    <property type="match status" value="2"/>
</dbReference>
<evidence type="ECO:0000256" key="1">
    <source>
        <dbReference type="ARBA" id="ARBA00006479"/>
    </source>
</evidence>
<dbReference type="PATRIC" id="fig|43678.3.peg.80"/>